<dbReference type="EnsemblMetazoa" id="OVOC12670.1">
    <property type="protein sequence ID" value="OVOC12670.1"/>
    <property type="gene ID" value="WBGene00249479"/>
</dbReference>
<evidence type="ECO:0000313" key="2">
    <source>
        <dbReference type="Proteomes" id="UP000024404"/>
    </source>
</evidence>
<name>A0A8R1TMD8_ONCVO</name>
<dbReference type="EMBL" id="CMVM020000599">
    <property type="status" value="NOT_ANNOTATED_CDS"/>
    <property type="molecule type" value="Genomic_DNA"/>
</dbReference>
<sequence>MPLCIIFSKEANRETKRNMSRQETRKESSPSYLIRRNLQCLANTAEKTIEEAAELEEKKPPAGLSYEETIEWLVRQKSSIEKQESIISVCMSMGLMEMEEIQSQKVMALIDETRFSSLLKLIRTILYVLRFLTKISKEKIRNLRVFSKENFTSKEYE</sequence>
<accession>A0A8R1TMD8</accession>
<organism evidence="1 2">
    <name type="scientific">Onchocerca volvulus</name>
    <dbReference type="NCBI Taxonomy" id="6282"/>
    <lineage>
        <taxon>Eukaryota</taxon>
        <taxon>Metazoa</taxon>
        <taxon>Ecdysozoa</taxon>
        <taxon>Nematoda</taxon>
        <taxon>Chromadorea</taxon>
        <taxon>Rhabditida</taxon>
        <taxon>Spirurina</taxon>
        <taxon>Spiruromorpha</taxon>
        <taxon>Filarioidea</taxon>
        <taxon>Onchocercidae</taxon>
        <taxon>Onchocerca</taxon>
    </lineage>
</organism>
<reference evidence="1" key="2">
    <citation type="submission" date="2022-06" db="UniProtKB">
        <authorList>
            <consortium name="EnsemblMetazoa"/>
        </authorList>
    </citation>
    <scope>IDENTIFICATION</scope>
</reference>
<evidence type="ECO:0000313" key="1">
    <source>
        <dbReference type="EnsemblMetazoa" id="OVOC12670.1"/>
    </source>
</evidence>
<dbReference type="Proteomes" id="UP000024404">
    <property type="component" value="Unassembled WGS sequence"/>
</dbReference>
<keyword evidence="2" id="KW-1185">Reference proteome</keyword>
<proteinExistence type="predicted"/>
<dbReference type="AlphaFoldDB" id="A0A8R1TMD8"/>
<reference evidence="2" key="1">
    <citation type="submission" date="2013-10" db="EMBL/GenBank/DDBJ databases">
        <title>Genome sequencing of Onchocerca volvulus.</title>
        <authorList>
            <person name="Cotton J."/>
            <person name="Tsai J."/>
            <person name="Stanley E."/>
            <person name="Tracey A."/>
            <person name="Holroyd N."/>
            <person name="Lustigman S."/>
            <person name="Berriman M."/>
        </authorList>
    </citation>
    <scope>NUCLEOTIDE SEQUENCE</scope>
</reference>
<protein>
    <submittedName>
        <fullName evidence="1">Uncharacterized protein</fullName>
    </submittedName>
</protein>